<sequence length="162" mass="18286">MASQNIAKSIASIQQSIDHILETTKNLPEETIRCNPTEDEWSILQILSHIAEAIPYWLGEVQTVVAMPGSKWGRGLQDPARLAAVTDTERLSVDDVKKHVEELKDEVESVLGNLDEETLSIESPHRNFIKFGNKPISYIVDHFIDEHISGHYGQIKRNLSKM</sequence>
<protein>
    <recommendedName>
        <fullName evidence="2">DinB-like domain-containing protein</fullName>
    </recommendedName>
</protein>
<dbReference type="SUPFAM" id="SSF109854">
    <property type="entry name" value="DinB/YfiT-like putative metalloenzymes"/>
    <property type="match status" value="1"/>
</dbReference>
<reference evidence="3 4" key="1">
    <citation type="submission" date="2015-11" db="EMBL/GenBank/DDBJ databases">
        <title>Genome Sequence of Bacillus simplex strain VanAntwerpen2.</title>
        <authorList>
            <person name="Couger M.B."/>
        </authorList>
    </citation>
    <scope>NUCLEOTIDE SEQUENCE [LARGE SCALE GENOMIC DNA]</scope>
    <source>
        <strain evidence="3 4">VanAntwerpen02</strain>
    </source>
</reference>
<keyword evidence="4" id="KW-1185">Reference proteome</keyword>
<dbReference type="Pfam" id="PF12867">
    <property type="entry name" value="DinB_2"/>
    <property type="match status" value="1"/>
</dbReference>
<feature type="coiled-coil region" evidence="1">
    <location>
        <begin position="93"/>
        <end position="120"/>
    </location>
</feature>
<dbReference type="Gene3D" id="1.20.120.450">
    <property type="entry name" value="dinb family like domain"/>
    <property type="match status" value="1"/>
</dbReference>
<dbReference type="AlphaFoldDB" id="A0A120GML4"/>
<evidence type="ECO:0000259" key="2">
    <source>
        <dbReference type="Pfam" id="PF12867"/>
    </source>
</evidence>
<evidence type="ECO:0000313" key="3">
    <source>
        <dbReference type="EMBL" id="KWW11055.1"/>
    </source>
</evidence>
<comment type="caution">
    <text evidence="3">The sequence shown here is derived from an EMBL/GenBank/DDBJ whole genome shotgun (WGS) entry which is preliminary data.</text>
</comment>
<gene>
    <name evidence="3" type="ORF">AS888_11480</name>
</gene>
<dbReference type="InterPro" id="IPR024775">
    <property type="entry name" value="DinB-like"/>
</dbReference>
<dbReference type="Proteomes" id="UP000064189">
    <property type="component" value="Unassembled WGS sequence"/>
</dbReference>
<evidence type="ECO:0000313" key="4">
    <source>
        <dbReference type="Proteomes" id="UP000064189"/>
    </source>
</evidence>
<evidence type="ECO:0000256" key="1">
    <source>
        <dbReference type="SAM" id="Coils"/>
    </source>
</evidence>
<accession>A0A120GML4</accession>
<keyword evidence="1" id="KW-0175">Coiled coil</keyword>
<feature type="domain" description="DinB-like" evidence="2">
    <location>
        <begin position="15"/>
        <end position="155"/>
    </location>
</feature>
<organism evidence="3 4">
    <name type="scientific">Peribacillus simplex</name>
    <dbReference type="NCBI Taxonomy" id="1478"/>
    <lineage>
        <taxon>Bacteria</taxon>
        <taxon>Bacillati</taxon>
        <taxon>Bacillota</taxon>
        <taxon>Bacilli</taxon>
        <taxon>Bacillales</taxon>
        <taxon>Bacillaceae</taxon>
        <taxon>Peribacillus</taxon>
    </lineage>
</organism>
<dbReference type="InterPro" id="IPR034660">
    <property type="entry name" value="DinB/YfiT-like"/>
</dbReference>
<proteinExistence type="predicted"/>
<dbReference type="EMBL" id="LNNH01000059">
    <property type="protein sequence ID" value="KWW11055.1"/>
    <property type="molecule type" value="Genomic_DNA"/>
</dbReference>
<name>A0A120GML4_9BACI</name>